<reference evidence="2 4" key="1">
    <citation type="submission" date="2024-07" db="EMBL/GenBank/DDBJ databases">
        <title>Description of Labrys sedimenti sp. nov., isolated from a diclofenac-degrading enrichment culture.</title>
        <authorList>
            <person name="Tancsics A."/>
            <person name="Csepanyi A."/>
        </authorList>
    </citation>
    <scope>NUCLEOTIDE SEQUENCE [LARGE SCALE GENOMIC DNA]</scope>
    <source>
        <strain evidence="2 4">LMG 23578</strain>
    </source>
</reference>
<dbReference type="InterPro" id="IPR000792">
    <property type="entry name" value="Tscrpt_reg_LuxR_C"/>
</dbReference>
<sequence>MNIALTDASTILDRRRPLQYQRDRRVFDERGVEAPSVRKDKDVAAEKATISIINDNTFTRDCLTRCLGDAVSEFEVRAYGSIREWQDAAAKTAAPIILLCATGRQATEAALHQGLDSILQAAADARVIVISDVEDPSGMVAALERGAKGYVPMSLDLDVTIGAVNLVNVGGTFIPASSLLSARSASSPAAETKPQRRASALLTERQLTVLENLRKGDPNKVIAHKLNMSECTVKVHVRNMMKKIQARNRTELVCMTSELFQS</sequence>
<dbReference type="Proteomes" id="UP001555786">
    <property type="component" value="Unassembled WGS sequence"/>
</dbReference>
<accession>A0ABV6Z8C9</accession>
<keyword evidence="4" id="KW-1185">Reference proteome</keyword>
<dbReference type="SUPFAM" id="SSF46894">
    <property type="entry name" value="C-terminal effector domain of the bipartite response regulators"/>
    <property type="match status" value="1"/>
</dbReference>
<dbReference type="PANTHER" id="PTHR45566:SF1">
    <property type="entry name" value="HTH-TYPE TRANSCRIPTIONAL REGULATOR YHJB-RELATED"/>
    <property type="match status" value="1"/>
</dbReference>
<dbReference type="SUPFAM" id="SSF52172">
    <property type="entry name" value="CheY-like"/>
    <property type="match status" value="1"/>
</dbReference>
<dbReference type="EMBL" id="JBHGPK010000001">
    <property type="protein sequence ID" value="MFC2248455.1"/>
    <property type="molecule type" value="Genomic_DNA"/>
</dbReference>
<proteinExistence type="predicted"/>
<dbReference type="PRINTS" id="PR00038">
    <property type="entry name" value="HTHLUXR"/>
</dbReference>
<organism evidence="3 5">
    <name type="scientific">Labrys neptuniae</name>
    <dbReference type="NCBI Taxonomy" id="376174"/>
    <lineage>
        <taxon>Bacteria</taxon>
        <taxon>Pseudomonadati</taxon>
        <taxon>Pseudomonadota</taxon>
        <taxon>Alphaproteobacteria</taxon>
        <taxon>Hyphomicrobiales</taxon>
        <taxon>Xanthobacteraceae</taxon>
        <taxon>Labrys</taxon>
    </lineage>
</organism>
<dbReference type="InterPro" id="IPR051015">
    <property type="entry name" value="EvgA-like"/>
</dbReference>
<dbReference type="InterPro" id="IPR016032">
    <property type="entry name" value="Sig_transdc_resp-reg_C-effctor"/>
</dbReference>
<evidence type="ECO:0000313" key="3">
    <source>
        <dbReference type="EMBL" id="MFC2248455.1"/>
    </source>
</evidence>
<dbReference type="PANTHER" id="PTHR45566">
    <property type="entry name" value="HTH-TYPE TRANSCRIPTIONAL REGULATOR YHJB-RELATED"/>
    <property type="match status" value="1"/>
</dbReference>
<gene>
    <name evidence="2" type="ORF">ABXS05_04595</name>
    <name evidence="3" type="ORF">ACETRX_02395</name>
</gene>
<dbReference type="RefSeq" id="WP_311935165.1">
    <property type="nucleotide sequence ID" value="NZ_JAVSCS010000012.1"/>
</dbReference>
<dbReference type="SMART" id="SM00421">
    <property type="entry name" value="HTH_LUXR"/>
    <property type="match status" value="1"/>
</dbReference>
<dbReference type="InterPro" id="IPR011006">
    <property type="entry name" value="CheY-like_superfamily"/>
</dbReference>
<dbReference type="InterPro" id="IPR036388">
    <property type="entry name" value="WH-like_DNA-bd_sf"/>
</dbReference>
<dbReference type="Gene3D" id="3.40.50.2300">
    <property type="match status" value="1"/>
</dbReference>
<evidence type="ECO:0000313" key="2">
    <source>
        <dbReference type="EMBL" id="MEW9304803.1"/>
    </source>
</evidence>
<dbReference type="PROSITE" id="PS00622">
    <property type="entry name" value="HTH_LUXR_1"/>
    <property type="match status" value="1"/>
</dbReference>
<dbReference type="Proteomes" id="UP001595190">
    <property type="component" value="Unassembled WGS sequence"/>
</dbReference>
<dbReference type="CDD" id="cd06170">
    <property type="entry name" value="LuxR_C_like"/>
    <property type="match status" value="1"/>
</dbReference>
<dbReference type="Gene3D" id="1.10.10.10">
    <property type="entry name" value="Winged helix-like DNA-binding domain superfamily/Winged helix DNA-binding domain"/>
    <property type="match status" value="1"/>
</dbReference>
<evidence type="ECO:0000313" key="4">
    <source>
        <dbReference type="Proteomes" id="UP001555786"/>
    </source>
</evidence>
<evidence type="ECO:0000313" key="5">
    <source>
        <dbReference type="Proteomes" id="UP001595190"/>
    </source>
</evidence>
<dbReference type="PROSITE" id="PS50043">
    <property type="entry name" value="HTH_LUXR_2"/>
    <property type="match status" value="1"/>
</dbReference>
<dbReference type="Pfam" id="PF00196">
    <property type="entry name" value="GerE"/>
    <property type="match status" value="1"/>
</dbReference>
<protein>
    <submittedName>
        <fullName evidence="3">LuxR C-terminal-related transcriptional regulator</fullName>
    </submittedName>
    <submittedName>
        <fullName evidence="2">Response regulator transcription factor</fullName>
    </submittedName>
</protein>
<comment type="caution">
    <text evidence="3">The sequence shown here is derived from an EMBL/GenBank/DDBJ whole genome shotgun (WGS) entry which is preliminary data.</text>
</comment>
<evidence type="ECO:0000259" key="1">
    <source>
        <dbReference type="PROSITE" id="PS50043"/>
    </source>
</evidence>
<reference evidence="3 5" key="2">
    <citation type="submission" date="2024-09" db="EMBL/GenBank/DDBJ databases">
        <title>Description of Labrys sedimenti sp. nov., isolated from a diclofenac-degrading enrichment culture, and genome-based reclassification of Labrys portucalensis as a later heterotypic synonym of Labrys neptuniae.</title>
        <authorList>
            <person name="Tancsics A."/>
            <person name="Csepanyi A."/>
        </authorList>
    </citation>
    <scope>NUCLEOTIDE SEQUENCE [LARGE SCALE GENOMIC DNA]</scope>
    <source>
        <strain evidence="3 5">LMG 23412</strain>
    </source>
</reference>
<dbReference type="EMBL" id="JBFNQD010000001">
    <property type="protein sequence ID" value="MEW9304803.1"/>
    <property type="molecule type" value="Genomic_DNA"/>
</dbReference>
<name>A0ABV6Z8C9_9HYPH</name>
<feature type="domain" description="HTH luxR-type" evidence="1">
    <location>
        <begin position="195"/>
        <end position="260"/>
    </location>
</feature>